<proteinExistence type="predicted"/>
<dbReference type="PANTHER" id="PTHR43723">
    <property type="entry name" value="COBALT TRANSPORT PROTEIN CBIQ"/>
    <property type="match status" value="1"/>
</dbReference>
<reference evidence="7 8" key="1">
    <citation type="submission" date="2019-02" db="EMBL/GenBank/DDBJ databases">
        <authorList>
            <person name="Khodamoradi S."/>
            <person name="Hahnke R.L."/>
            <person name="Kaempfer P."/>
            <person name="Schumann P."/>
            <person name="Rohde M."/>
            <person name="Steinert M."/>
            <person name="Luzhetskyy A."/>
            <person name="Wink J."/>
            <person name="Ruckert C."/>
        </authorList>
    </citation>
    <scope>NUCLEOTIDE SEQUENCE [LARGE SCALE GENOMIC DNA]</scope>
    <source>
        <strain evidence="7 8">M2</strain>
    </source>
</reference>
<evidence type="ECO:0000256" key="3">
    <source>
        <dbReference type="ARBA" id="ARBA00022692"/>
    </source>
</evidence>
<dbReference type="EMBL" id="CP036455">
    <property type="protein sequence ID" value="QBI55398.1"/>
    <property type="molecule type" value="Genomic_DNA"/>
</dbReference>
<feature type="transmembrane region" description="Helical" evidence="6">
    <location>
        <begin position="135"/>
        <end position="156"/>
    </location>
</feature>
<evidence type="ECO:0000313" key="8">
    <source>
        <dbReference type="Proteomes" id="UP000292235"/>
    </source>
</evidence>
<evidence type="ECO:0000256" key="4">
    <source>
        <dbReference type="ARBA" id="ARBA00022989"/>
    </source>
</evidence>
<dbReference type="AlphaFoldDB" id="A0A4P6Q3X6"/>
<dbReference type="NCBIfam" id="TIGR02454">
    <property type="entry name" value="ECF_T_CbiQ"/>
    <property type="match status" value="1"/>
</dbReference>
<keyword evidence="3 6" id="KW-0812">Transmembrane</keyword>
<keyword evidence="2" id="KW-1003">Cell membrane</keyword>
<organism evidence="7 8">
    <name type="scientific">Streptomonospora litoralis</name>
    <dbReference type="NCBI Taxonomy" id="2498135"/>
    <lineage>
        <taxon>Bacteria</taxon>
        <taxon>Bacillati</taxon>
        <taxon>Actinomycetota</taxon>
        <taxon>Actinomycetes</taxon>
        <taxon>Streptosporangiales</taxon>
        <taxon>Nocardiopsidaceae</taxon>
        <taxon>Streptomonospora</taxon>
    </lineage>
</organism>
<feature type="transmembrane region" description="Helical" evidence="6">
    <location>
        <begin position="23"/>
        <end position="54"/>
    </location>
</feature>
<gene>
    <name evidence="7" type="primary">cbiQ</name>
    <name evidence="7" type="ORF">EKD16_18170</name>
</gene>
<dbReference type="OrthoDB" id="4407546at2"/>
<evidence type="ECO:0000256" key="5">
    <source>
        <dbReference type="ARBA" id="ARBA00023136"/>
    </source>
</evidence>
<dbReference type="RefSeq" id="WP_131099410.1">
    <property type="nucleotide sequence ID" value="NZ_CP036455.1"/>
</dbReference>
<evidence type="ECO:0000256" key="6">
    <source>
        <dbReference type="SAM" id="Phobius"/>
    </source>
</evidence>
<dbReference type="GO" id="GO:0043190">
    <property type="term" value="C:ATP-binding cassette (ABC) transporter complex"/>
    <property type="evidence" value="ECO:0007669"/>
    <property type="project" value="InterPro"/>
</dbReference>
<name>A0A4P6Q3X6_9ACTN</name>
<keyword evidence="4 6" id="KW-1133">Transmembrane helix</keyword>
<evidence type="ECO:0000256" key="2">
    <source>
        <dbReference type="ARBA" id="ARBA00022475"/>
    </source>
</evidence>
<dbReference type="CDD" id="cd16914">
    <property type="entry name" value="EcfT"/>
    <property type="match status" value="1"/>
</dbReference>
<sequence length="251" mass="26216">MLAIDAAAYRSPWRRVHPAAKGVFFGGLLVCALALPTWPAAPLVAVVALAAAFGPARVSPRAFARAAWVPLLFIFTGSLALLVTVGGPHGAVAFDPAGPAQAAEVTGRAAAAVCCQLLFAFTTPLADLLPRLTRIGLPSALVEVVALIYRMLFVTLDSARRIQTGQAGRLGYVDRRAWIRSVGSLGAALFVRSYDRAQRMQRGLECRGYTGELTVLIDDLNLRPAAVAAAAAPPLLVAAATLGYTFLGAGP</sequence>
<dbReference type="InterPro" id="IPR012809">
    <property type="entry name" value="ECF_CbiQ"/>
</dbReference>
<protein>
    <submittedName>
        <fullName evidence="7">Cobalt transport protein CbiQ</fullName>
    </submittedName>
</protein>
<dbReference type="KEGG" id="strr:EKD16_18170"/>
<dbReference type="InterPro" id="IPR052770">
    <property type="entry name" value="Cobalt_transport_CbiQ"/>
</dbReference>
<feature type="transmembrane region" description="Helical" evidence="6">
    <location>
        <begin position="66"/>
        <end position="86"/>
    </location>
</feature>
<comment type="subcellular location">
    <subcellularLocation>
        <location evidence="1">Cell membrane</location>
        <topology evidence="1">Multi-pass membrane protein</topology>
    </subcellularLocation>
</comment>
<accession>A0A4P6Q3X6</accession>
<dbReference type="InterPro" id="IPR003339">
    <property type="entry name" value="ABC/ECF_trnsptr_transmembrane"/>
</dbReference>
<keyword evidence="5 6" id="KW-0472">Membrane</keyword>
<keyword evidence="8" id="KW-1185">Reference proteome</keyword>
<dbReference type="Pfam" id="PF02361">
    <property type="entry name" value="CbiQ"/>
    <property type="match status" value="1"/>
</dbReference>
<evidence type="ECO:0000256" key="1">
    <source>
        <dbReference type="ARBA" id="ARBA00004651"/>
    </source>
</evidence>
<evidence type="ECO:0000313" key="7">
    <source>
        <dbReference type="EMBL" id="QBI55398.1"/>
    </source>
</evidence>
<dbReference type="GO" id="GO:0006824">
    <property type="term" value="P:cobalt ion transport"/>
    <property type="evidence" value="ECO:0007669"/>
    <property type="project" value="InterPro"/>
</dbReference>
<dbReference type="PANTHER" id="PTHR43723:SF1">
    <property type="entry name" value="COBALT TRANSPORT PROTEIN CBIQ"/>
    <property type="match status" value="1"/>
</dbReference>
<dbReference type="Proteomes" id="UP000292235">
    <property type="component" value="Chromosome"/>
</dbReference>
<feature type="transmembrane region" description="Helical" evidence="6">
    <location>
        <begin position="225"/>
        <end position="247"/>
    </location>
</feature>